<dbReference type="GO" id="GO:0051536">
    <property type="term" value="F:iron-sulfur cluster binding"/>
    <property type="evidence" value="ECO:0007669"/>
    <property type="project" value="UniProtKB-KW"/>
</dbReference>
<dbReference type="PANTHER" id="PTHR43312">
    <property type="entry name" value="D-THREO-ALDOSE 1-DEHYDROGENASE"/>
    <property type="match status" value="1"/>
</dbReference>
<evidence type="ECO:0000313" key="5">
    <source>
        <dbReference type="EMBL" id="ADL34924.1"/>
    </source>
</evidence>
<accession>E0RX16</accession>
<dbReference type="Proteomes" id="UP000001299">
    <property type="component" value="Chromosome 1"/>
</dbReference>
<dbReference type="InterPro" id="IPR053135">
    <property type="entry name" value="AKR2_Oxidoreductase"/>
</dbReference>
<dbReference type="STRING" id="515622.bpr_I2191"/>
<dbReference type="InterPro" id="IPR017900">
    <property type="entry name" value="4Fe4S_Fe_S_CS"/>
</dbReference>
<dbReference type="AlphaFoldDB" id="E0RX16"/>
<evidence type="ECO:0000259" key="4">
    <source>
        <dbReference type="PROSITE" id="PS51379"/>
    </source>
</evidence>
<dbReference type="Pfam" id="PF00248">
    <property type="entry name" value="Aldo_ket_red"/>
    <property type="match status" value="1"/>
</dbReference>
<organism evidence="5 6">
    <name type="scientific">Butyrivibrio proteoclasticus (strain ATCC 51982 / DSM 14932 / B316)</name>
    <name type="common">Clostridium proteoclasticum</name>
    <dbReference type="NCBI Taxonomy" id="515622"/>
    <lineage>
        <taxon>Bacteria</taxon>
        <taxon>Bacillati</taxon>
        <taxon>Bacillota</taxon>
        <taxon>Clostridia</taxon>
        <taxon>Lachnospirales</taxon>
        <taxon>Lachnospiraceae</taxon>
        <taxon>Butyrivibrio</taxon>
    </lineage>
</organism>
<dbReference type="KEGG" id="bpb:bpr_I2191"/>
<sequence>MEYRTIPGTDEKVSVIGLGASYASENLDRIPQIIEMAIDNGINLFDTVMSVENAFKYYKDGLSNYARKSYKLQMHFGSNYVDNRYCWSRDLETIKKGFDSQLELLGCEYADFGLVHCIDTLEDYDNVMNNGLWDYLLSLQKEGVIKEIGCSTHNPDILRKFIATGKIRLAMFSINMAYDYLNLGNYAIGTLEDRYNLYNECEQAGIALTVMKPFAGKRMLHADLNSFGEAFSVTQCIQYALDRPAVVSVLPGVANINELEGVLAFLYSSETERDYSKLYSLSEHYFHSGGECVYCNHCQPCPVHIDIGLVNKYYDLSRIGDKLADGHYDKLQVKADSCIMCGHCEQVCPFHVKQMKRMKDISDYYSKKGL</sequence>
<keyword evidence="1" id="KW-0479">Metal-binding</keyword>
<dbReference type="eggNOG" id="COG1453">
    <property type="taxonomic scope" value="Bacteria"/>
</dbReference>
<dbReference type="CDD" id="cd19100">
    <property type="entry name" value="AKR_unchar"/>
    <property type="match status" value="1"/>
</dbReference>
<name>E0RX16_BUTPB</name>
<keyword evidence="2" id="KW-0408">Iron</keyword>
<evidence type="ECO:0000256" key="2">
    <source>
        <dbReference type="ARBA" id="ARBA00023004"/>
    </source>
</evidence>
<dbReference type="InterPro" id="IPR036812">
    <property type="entry name" value="NAD(P)_OxRdtase_dom_sf"/>
</dbReference>
<feature type="domain" description="4Fe-4S ferredoxin-type" evidence="4">
    <location>
        <begin position="329"/>
        <end position="358"/>
    </location>
</feature>
<dbReference type="EMBL" id="CP001810">
    <property type="protein sequence ID" value="ADL34924.1"/>
    <property type="molecule type" value="Genomic_DNA"/>
</dbReference>
<reference evidence="5 6" key="1">
    <citation type="journal article" date="2010" name="PLoS ONE">
        <title>The glycobiome of the rumen bacterium Butyrivibrio proteoclasticus B316(T) highlights adaptation to a polysaccharide-rich environment.</title>
        <authorList>
            <person name="Kelly W.J."/>
            <person name="Leahy S.C."/>
            <person name="Altermann E."/>
            <person name="Yeoman C.J."/>
            <person name="Dunne J.C."/>
            <person name="Kong Z."/>
            <person name="Pacheco D.M."/>
            <person name="Li D."/>
            <person name="Noel S.J."/>
            <person name="Moon C.D."/>
            <person name="Cookson A.L."/>
            <person name="Attwood G.T."/>
        </authorList>
    </citation>
    <scope>NUCLEOTIDE SEQUENCE [LARGE SCALE GENOMIC DNA]</scope>
    <source>
        <strain evidence="6">ATCC 51982 / DSM 14932 / B316</strain>
    </source>
</reference>
<dbReference type="RefSeq" id="WP_013281577.1">
    <property type="nucleotide sequence ID" value="NC_014387.1"/>
</dbReference>
<keyword evidence="3" id="KW-0411">Iron-sulfur</keyword>
<dbReference type="InterPro" id="IPR017896">
    <property type="entry name" value="4Fe4S_Fe-S-bd"/>
</dbReference>
<dbReference type="Pfam" id="PF13183">
    <property type="entry name" value="Fer4_8"/>
    <property type="match status" value="1"/>
</dbReference>
<gene>
    <name evidence="5" type="ordered locus">bpr_I2191</name>
</gene>
<dbReference type="SUPFAM" id="SSF51430">
    <property type="entry name" value="NAD(P)-linked oxidoreductase"/>
    <property type="match status" value="1"/>
</dbReference>
<dbReference type="HOGENOM" id="CLU_061145_0_0_9"/>
<protein>
    <submittedName>
        <fullName evidence="5">Oxidoreductase aldo/keto reductase family</fullName>
    </submittedName>
</protein>
<proteinExistence type="predicted"/>
<dbReference type="PANTHER" id="PTHR43312:SF1">
    <property type="entry name" value="NADP-DEPENDENT OXIDOREDUCTASE DOMAIN-CONTAINING PROTEIN"/>
    <property type="match status" value="1"/>
</dbReference>
<dbReference type="Gene3D" id="3.20.20.100">
    <property type="entry name" value="NADP-dependent oxidoreductase domain"/>
    <property type="match status" value="1"/>
</dbReference>
<evidence type="ECO:0000256" key="1">
    <source>
        <dbReference type="ARBA" id="ARBA00022723"/>
    </source>
</evidence>
<dbReference type="PROSITE" id="PS00198">
    <property type="entry name" value="4FE4S_FER_1"/>
    <property type="match status" value="1"/>
</dbReference>
<dbReference type="Gene3D" id="3.30.70.3270">
    <property type="match status" value="1"/>
</dbReference>
<evidence type="ECO:0000256" key="3">
    <source>
        <dbReference type="ARBA" id="ARBA00023014"/>
    </source>
</evidence>
<dbReference type="PROSITE" id="PS51379">
    <property type="entry name" value="4FE4S_FER_2"/>
    <property type="match status" value="1"/>
</dbReference>
<keyword evidence="6" id="KW-1185">Reference proteome</keyword>
<evidence type="ECO:0000313" key="6">
    <source>
        <dbReference type="Proteomes" id="UP000001299"/>
    </source>
</evidence>
<dbReference type="GO" id="GO:0046872">
    <property type="term" value="F:metal ion binding"/>
    <property type="evidence" value="ECO:0007669"/>
    <property type="project" value="UniProtKB-KW"/>
</dbReference>
<dbReference type="SUPFAM" id="SSF46548">
    <property type="entry name" value="alpha-helical ferredoxin"/>
    <property type="match status" value="1"/>
</dbReference>
<dbReference type="InterPro" id="IPR023210">
    <property type="entry name" value="NADP_OxRdtase_dom"/>
</dbReference>